<evidence type="ECO:0000313" key="1">
    <source>
        <dbReference type="Proteomes" id="UP000887576"/>
    </source>
</evidence>
<dbReference type="Proteomes" id="UP000887576">
    <property type="component" value="Unplaced"/>
</dbReference>
<sequence length="534" mass="58604">MAKFSVNIGPIIAPNLTLNSASALITSFDCQKPRMYNFCPYDPRTPRMVTSFKGNQKLIFEGYRYNIHHIVPQKNIKTWRCVCAKKLTSARSWCKGRAETWENDTHGTSKGEHNHPAEHDVAELEYFKSQLILAAIEFPDAPLNDLIEEATSMMSPGVSFTSRESLKKSLTVARRTAENGGFKMKSYKNSAEGTGSRTKHSLPPSLHSDADSLFSGANLKLFENGTMASLLSLAKQCQETNNNNELEDNRSNPSLDDFQQSTSSASSILNQFGITTEYDDERPLAKFPKIEEPNSIDESFFAGLSNALNGNSFNSSGFVSMSGLSSKDWNNSLILDKSNGMDSARSTPLSLSGYESGSNKRKNLDKAKRVNEIFNKLSNKAAAAASNIPTTPTSSKSTANGSSSSSTASTSTTSTQTDQELYDGSEIRVSACLGSLSNCSCRIIRVCCCSNETSLKICGFFRGVVPLVIRIVIFIVPYFTQHCYCNSAPIRARLSNNPGVAYIFCIHFTYFLTAKVASQAWPFVVHNFASFRSS</sequence>
<name>A0AC34RK33_9BILA</name>
<dbReference type="WBParaSite" id="JU765_v2.g7612.t1">
    <property type="protein sequence ID" value="JU765_v2.g7612.t1"/>
    <property type="gene ID" value="JU765_v2.g7612"/>
</dbReference>
<protein>
    <submittedName>
        <fullName evidence="2">FLYWCH-type domain-containing protein</fullName>
    </submittedName>
</protein>
<proteinExistence type="predicted"/>
<accession>A0AC34RK33</accession>
<reference evidence="2" key="1">
    <citation type="submission" date="2022-11" db="UniProtKB">
        <authorList>
            <consortium name="WormBaseParasite"/>
        </authorList>
    </citation>
    <scope>IDENTIFICATION</scope>
</reference>
<organism evidence="1 2">
    <name type="scientific">Panagrolaimus sp. JU765</name>
    <dbReference type="NCBI Taxonomy" id="591449"/>
    <lineage>
        <taxon>Eukaryota</taxon>
        <taxon>Metazoa</taxon>
        <taxon>Ecdysozoa</taxon>
        <taxon>Nematoda</taxon>
        <taxon>Chromadorea</taxon>
        <taxon>Rhabditida</taxon>
        <taxon>Tylenchina</taxon>
        <taxon>Panagrolaimomorpha</taxon>
        <taxon>Panagrolaimoidea</taxon>
        <taxon>Panagrolaimidae</taxon>
        <taxon>Panagrolaimus</taxon>
    </lineage>
</organism>
<evidence type="ECO:0000313" key="2">
    <source>
        <dbReference type="WBParaSite" id="JU765_v2.g7612.t1"/>
    </source>
</evidence>